<dbReference type="AlphaFoldDB" id="A0A9P4UFT0"/>
<evidence type="ECO:0000313" key="2">
    <source>
        <dbReference type="EMBL" id="KAF2448370.1"/>
    </source>
</evidence>
<gene>
    <name evidence="2" type="ORF">P171DRAFT_481444</name>
</gene>
<dbReference type="Proteomes" id="UP000799764">
    <property type="component" value="Unassembled WGS sequence"/>
</dbReference>
<evidence type="ECO:0000313" key="3">
    <source>
        <dbReference type="Proteomes" id="UP000799764"/>
    </source>
</evidence>
<feature type="coiled-coil region" evidence="1">
    <location>
        <begin position="109"/>
        <end position="136"/>
    </location>
</feature>
<dbReference type="EMBL" id="MU001495">
    <property type="protein sequence ID" value="KAF2448370.1"/>
    <property type="molecule type" value="Genomic_DNA"/>
</dbReference>
<proteinExistence type="predicted"/>
<name>A0A9P4UFT0_9PLEO</name>
<reference evidence="2" key="1">
    <citation type="journal article" date="2020" name="Stud. Mycol.">
        <title>101 Dothideomycetes genomes: a test case for predicting lifestyles and emergence of pathogens.</title>
        <authorList>
            <person name="Haridas S."/>
            <person name="Albert R."/>
            <person name="Binder M."/>
            <person name="Bloem J."/>
            <person name="Labutti K."/>
            <person name="Salamov A."/>
            <person name="Andreopoulos B."/>
            <person name="Baker S."/>
            <person name="Barry K."/>
            <person name="Bills G."/>
            <person name="Bluhm B."/>
            <person name="Cannon C."/>
            <person name="Castanera R."/>
            <person name="Culley D."/>
            <person name="Daum C."/>
            <person name="Ezra D."/>
            <person name="Gonzalez J."/>
            <person name="Henrissat B."/>
            <person name="Kuo A."/>
            <person name="Liang C."/>
            <person name="Lipzen A."/>
            <person name="Lutzoni F."/>
            <person name="Magnuson J."/>
            <person name="Mondo S."/>
            <person name="Nolan M."/>
            <person name="Ohm R."/>
            <person name="Pangilinan J."/>
            <person name="Park H.-J."/>
            <person name="Ramirez L."/>
            <person name="Alfaro M."/>
            <person name="Sun H."/>
            <person name="Tritt A."/>
            <person name="Yoshinaga Y."/>
            <person name="Zwiers L.-H."/>
            <person name="Turgeon B."/>
            <person name="Goodwin S."/>
            <person name="Spatafora J."/>
            <person name="Crous P."/>
            <person name="Grigoriev I."/>
        </authorList>
    </citation>
    <scope>NUCLEOTIDE SEQUENCE</scope>
    <source>
        <strain evidence="2">CBS 690.94</strain>
    </source>
</reference>
<evidence type="ECO:0000256" key="1">
    <source>
        <dbReference type="SAM" id="Coils"/>
    </source>
</evidence>
<protein>
    <submittedName>
        <fullName evidence="2">Uncharacterized protein</fullName>
    </submittedName>
</protein>
<keyword evidence="3" id="KW-1185">Reference proteome</keyword>
<accession>A0A9P4UFT0</accession>
<sequence length="187" mass="21885">MVAQSSDTEPQPLDWDDERKRLRVGWFQDGREAWYNIVPSMVTAEEGSSIQKGAKTRSCFFPGVVENVPVKELDLDKVPEQLTVTEFPKEKPEQVSQRVWTARYGEWLEQELEAKKRELEKKLGEEQEKKEDRESKERLIDDTTLAEDNEAFFARRRDLRYRLKKEHHARKLLVSKIEATLGPLILG</sequence>
<comment type="caution">
    <text evidence="2">The sequence shown here is derived from an EMBL/GenBank/DDBJ whole genome shotgun (WGS) entry which is preliminary data.</text>
</comment>
<organism evidence="2 3">
    <name type="scientific">Karstenula rhodostoma CBS 690.94</name>
    <dbReference type="NCBI Taxonomy" id="1392251"/>
    <lineage>
        <taxon>Eukaryota</taxon>
        <taxon>Fungi</taxon>
        <taxon>Dikarya</taxon>
        <taxon>Ascomycota</taxon>
        <taxon>Pezizomycotina</taxon>
        <taxon>Dothideomycetes</taxon>
        <taxon>Pleosporomycetidae</taxon>
        <taxon>Pleosporales</taxon>
        <taxon>Massarineae</taxon>
        <taxon>Didymosphaeriaceae</taxon>
        <taxon>Karstenula</taxon>
    </lineage>
</organism>
<keyword evidence="1" id="KW-0175">Coiled coil</keyword>